<dbReference type="EMBL" id="GBXM01015256">
    <property type="protein sequence ID" value="JAH93321.1"/>
    <property type="molecule type" value="Transcribed_RNA"/>
</dbReference>
<accession>A0A0E9WSU0</accession>
<reference evidence="1" key="1">
    <citation type="submission" date="2014-11" db="EMBL/GenBank/DDBJ databases">
        <authorList>
            <person name="Amaro Gonzalez C."/>
        </authorList>
    </citation>
    <scope>NUCLEOTIDE SEQUENCE</scope>
</reference>
<reference evidence="1" key="2">
    <citation type="journal article" date="2015" name="Fish Shellfish Immunol.">
        <title>Early steps in the European eel (Anguilla anguilla)-Vibrio vulnificus interaction in the gills: Role of the RtxA13 toxin.</title>
        <authorList>
            <person name="Callol A."/>
            <person name="Pajuelo D."/>
            <person name="Ebbesson L."/>
            <person name="Teles M."/>
            <person name="MacKenzie S."/>
            <person name="Amaro C."/>
        </authorList>
    </citation>
    <scope>NUCLEOTIDE SEQUENCE</scope>
</reference>
<evidence type="ECO:0000313" key="1">
    <source>
        <dbReference type="EMBL" id="JAH93321.1"/>
    </source>
</evidence>
<proteinExistence type="predicted"/>
<protein>
    <submittedName>
        <fullName evidence="1">Uncharacterized protein</fullName>
    </submittedName>
</protein>
<sequence length="61" mass="7222">MVAGLYNANELEKYDYKKYTSAPRIPTIHAQVRLKRHPKYRSKHPYFNAGKSLRFPVNEID</sequence>
<dbReference type="AlphaFoldDB" id="A0A0E9WSU0"/>
<organism evidence="1">
    <name type="scientific">Anguilla anguilla</name>
    <name type="common">European freshwater eel</name>
    <name type="synonym">Muraena anguilla</name>
    <dbReference type="NCBI Taxonomy" id="7936"/>
    <lineage>
        <taxon>Eukaryota</taxon>
        <taxon>Metazoa</taxon>
        <taxon>Chordata</taxon>
        <taxon>Craniata</taxon>
        <taxon>Vertebrata</taxon>
        <taxon>Euteleostomi</taxon>
        <taxon>Actinopterygii</taxon>
        <taxon>Neopterygii</taxon>
        <taxon>Teleostei</taxon>
        <taxon>Anguilliformes</taxon>
        <taxon>Anguillidae</taxon>
        <taxon>Anguilla</taxon>
    </lineage>
</organism>
<name>A0A0E9WSU0_ANGAN</name>